<protein>
    <recommendedName>
        <fullName evidence="10">intramembrane prenyl-peptidase Rce1</fullName>
        <ecNumber evidence="10">3.4.26.1</ecNumber>
    </recommendedName>
</protein>
<evidence type="ECO:0000313" key="14">
    <source>
        <dbReference type="Proteomes" id="UP001301350"/>
    </source>
</evidence>
<dbReference type="EC" id="3.4.26.1" evidence="10"/>
<feature type="transmembrane region" description="Helical" evidence="11">
    <location>
        <begin position="444"/>
        <end position="465"/>
    </location>
</feature>
<dbReference type="InterPro" id="IPR039731">
    <property type="entry name" value="Rce1"/>
</dbReference>
<keyword evidence="8 11" id="KW-0472">Membrane</keyword>
<evidence type="ECO:0000256" key="1">
    <source>
        <dbReference type="ARBA" id="ARBA00004477"/>
    </source>
</evidence>
<feature type="transmembrane region" description="Helical" evidence="11">
    <location>
        <begin position="334"/>
        <end position="355"/>
    </location>
</feature>
<dbReference type="InterPro" id="IPR000326">
    <property type="entry name" value="PAP2/HPO"/>
</dbReference>
<sequence length="572" mass="62551">MSADCDVAEVTATVAIIVSVALTGTLVSSLYVGWNRGDRDRPSVVWARGVTTAAVALLGLALQARVLRSCSVWSLLRRLHIWEPWHGWRGVAADAAHFVVIYAAPWLYERWGAAGASSNKAPGNALPPKFPTARLSPSWQSVALTLRTATFSPLSEECLFRGCVLRLVLAATGSTSVAVTVSALLFSVAHLHHYWRHRRVHETVMQLGITLAFGVYQGVLFWQSDQSLWPCVATHAFFNTVGLPRLPAAALSPDAMSATAMLQWHAPIQWLAASSGLLRYGIRGAQALRPRRRRYPAFSSVAEQQQQQQHQAPLTSFGLTHVQYPAGDVVLGPVAALFSLAPYVIFAMQSAAVYCRREIPALLLMAGQLANEVFSAAVKQLVRQRRPPDTALHGRSFGWPSSHAQFVAFLLTYIVCQCAPVAGGTIPQRSSGGSWWVSLGATEAILLQAISVLLAVGVCSSRIYLGYHTVSQVWGGVALGFGWALGWFVLERRWLRRACRASRWLHSLCFKDSSGVPNIFRVEQSCDHRRCIHKMDVHACSDGAAADAVAMESMPRPWRSAQRARLPATHPQ</sequence>
<feature type="transmembrane region" description="Helical" evidence="11">
    <location>
        <begin position="203"/>
        <end position="222"/>
    </location>
</feature>
<evidence type="ECO:0000256" key="6">
    <source>
        <dbReference type="ARBA" id="ARBA00022824"/>
    </source>
</evidence>
<feature type="domain" description="Phosphatidic acid phosphatase type 2/haloperoxidase" evidence="12">
    <location>
        <begin position="361"/>
        <end position="488"/>
    </location>
</feature>
<keyword evidence="4 11" id="KW-0812">Transmembrane</keyword>
<feature type="transmembrane region" description="Helical" evidence="11">
    <location>
        <begin position="12"/>
        <end position="34"/>
    </location>
</feature>
<comment type="catalytic activity">
    <reaction evidence="9">
        <text>Hydrolyzes the peptide bond -P2-(S-farnesyl or geranylgeranyl)C-P1'-P2'-P3'-COOH where P1' and P2' are amino acids with aliphatic sidechains and P3' is any C-terminal residue.</text>
        <dbReference type="EC" id="3.4.26.1"/>
    </reaction>
</comment>
<dbReference type="AlphaFoldDB" id="A0AAV9IQM9"/>
<dbReference type="Pfam" id="PF02517">
    <property type="entry name" value="Rce1-like"/>
    <property type="match status" value="1"/>
</dbReference>
<dbReference type="Pfam" id="PF01569">
    <property type="entry name" value="PAP2"/>
    <property type="match status" value="1"/>
</dbReference>
<name>A0AAV9IQM9_CYACA</name>
<keyword evidence="14" id="KW-1185">Reference proteome</keyword>
<evidence type="ECO:0000256" key="7">
    <source>
        <dbReference type="ARBA" id="ARBA00022989"/>
    </source>
</evidence>
<feature type="transmembrane region" description="Helical" evidence="11">
    <location>
        <begin position="167"/>
        <end position="191"/>
    </location>
</feature>
<evidence type="ECO:0000256" key="4">
    <source>
        <dbReference type="ARBA" id="ARBA00022692"/>
    </source>
</evidence>
<dbReference type="InterPro" id="IPR036938">
    <property type="entry name" value="PAP2/HPO_sf"/>
</dbReference>
<evidence type="ECO:0000256" key="3">
    <source>
        <dbReference type="ARBA" id="ARBA00022670"/>
    </source>
</evidence>
<evidence type="ECO:0000256" key="2">
    <source>
        <dbReference type="ARBA" id="ARBA00006897"/>
    </source>
</evidence>
<comment type="subcellular location">
    <subcellularLocation>
        <location evidence="1">Endoplasmic reticulum membrane</location>
        <topology evidence="1">Multi-pass membrane protein</topology>
    </subcellularLocation>
</comment>
<feature type="transmembrane region" description="Helical" evidence="11">
    <location>
        <begin position="471"/>
        <end position="490"/>
    </location>
</feature>
<evidence type="ECO:0000256" key="9">
    <source>
        <dbReference type="ARBA" id="ARBA00047280"/>
    </source>
</evidence>
<comment type="caution">
    <text evidence="13">The sequence shown here is derived from an EMBL/GenBank/DDBJ whole genome shotgun (WGS) entry which is preliminary data.</text>
</comment>
<dbReference type="EMBL" id="JANCYW010000002">
    <property type="protein sequence ID" value="KAK4534501.1"/>
    <property type="molecule type" value="Genomic_DNA"/>
</dbReference>
<proteinExistence type="inferred from homology"/>
<keyword evidence="5" id="KW-0378">Hydrolase</keyword>
<accession>A0AAV9IQM9</accession>
<dbReference type="GO" id="GO:0004222">
    <property type="term" value="F:metalloendopeptidase activity"/>
    <property type="evidence" value="ECO:0007669"/>
    <property type="project" value="InterPro"/>
</dbReference>
<dbReference type="GO" id="GO:0005789">
    <property type="term" value="C:endoplasmic reticulum membrane"/>
    <property type="evidence" value="ECO:0007669"/>
    <property type="project" value="UniProtKB-SubCell"/>
</dbReference>
<keyword evidence="7 11" id="KW-1133">Transmembrane helix</keyword>
<keyword evidence="6" id="KW-0256">Endoplasmic reticulum</keyword>
<evidence type="ECO:0000256" key="5">
    <source>
        <dbReference type="ARBA" id="ARBA00022801"/>
    </source>
</evidence>
<evidence type="ECO:0000259" key="12">
    <source>
        <dbReference type="SMART" id="SM00014"/>
    </source>
</evidence>
<dbReference type="SMART" id="SM00014">
    <property type="entry name" value="acidPPc"/>
    <property type="match status" value="1"/>
</dbReference>
<evidence type="ECO:0000256" key="10">
    <source>
        <dbReference type="ARBA" id="ARBA00049729"/>
    </source>
</evidence>
<dbReference type="GO" id="GO:0071586">
    <property type="term" value="P:CAAX-box protein processing"/>
    <property type="evidence" value="ECO:0007669"/>
    <property type="project" value="InterPro"/>
</dbReference>
<dbReference type="SUPFAM" id="SSF48317">
    <property type="entry name" value="Acid phosphatase/Vanadium-dependent haloperoxidase"/>
    <property type="match status" value="1"/>
</dbReference>
<dbReference type="PANTHER" id="PTHR13046">
    <property type="entry name" value="PROTEASE U48 CAAX PRENYL PROTEASE RCE1"/>
    <property type="match status" value="1"/>
</dbReference>
<organism evidence="13 14">
    <name type="scientific">Cyanidium caldarium</name>
    <name type="common">Red alga</name>
    <dbReference type="NCBI Taxonomy" id="2771"/>
    <lineage>
        <taxon>Eukaryota</taxon>
        <taxon>Rhodophyta</taxon>
        <taxon>Bangiophyceae</taxon>
        <taxon>Cyanidiales</taxon>
        <taxon>Cyanidiaceae</taxon>
        <taxon>Cyanidium</taxon>
    </lineage>
</organism>
<dbReference type="Proteomes" id="UP001301350">
    <property type="component" value="Unassembled WGS sequence"/>
</dbReference>
<gene>
    <name evidence="13" type="ORF">CDCA_CDCA02G0526</name>
</gene>
<dbReference type="InterPro" id="IPR003675">
    <property type="entry name" value="Rce1/LyrA-like_dom"/>
</dbReference>
<keyword evidence="3" id="KW-0645">Protease</keyword>
<reference evidence="13 14" key="1">
    <citation type="submission" date="2022-07" db="EMBL/GenBank/DDBJ databases">
        <title>Genome-wide signatures of adaptation to extreme environments.</title>
        <authorList>
            <person name="Cho C.H."/>
            <person name="Yoon H.S."/>
        </authorList>
    </citation>
    <scope>NUCLEOTIDE SEQUENCE [LARGE SCALE GENOMIC DNA]</scope>
    <source>
        <strain evidence="13 14">DBV 063 E5</strain>
    </source>
</reference>
<evidence type="ECO:0000256" key="8">
    <source>
        <dbReference type="ARBA" id="ARBA00023136"/>
    </source>
</evidence>
<evidence type="ECO:0000256" key="11">
    <source>
        <dbReference type="SAM" id="Phobius"/>
    </source>
</evidence>
<comment type="similarity">
    <text evidence="2">Belongs to the peptidase U48 family.</text>
</comment>
<dbReference type="Gene3D" id="1.20.144.10">
    <property type="entry name" value="Phosphatidic acid phosphatase type 2/haloperoxidase"/>
    <property type="match status" value="1"/>
</dbReference>
<evidence type="ECO:0000313" key="13">
    <source>
        <dbReference type="EMBL" id="KAK4534501.1"/>
    </source>
</evidence>
<dbReference type="PANTHER" id="PTHR13046:SF0">
    <property type="entry name" value="CAAX PRENYL PROTEASE 2"/>
    <property type="match status" value="1"/>
</dbReference>
<feature type="transmembrane region" description="Helical" evidence="11">
    <location>
        <begin position="46"/>
        <end position="67"/>
    </location>
</feature>